<evidence type="ECO:0000313" key="4">
    <source>
        <dbReference type="Proteomes" id="UP000706151"/>
    </source>
</evidence>
<comment type="caution">
    <text evidence="3">The sequence shown here is derived from an EMBL/GenBank/DDBJ whole genome shotgun (WGS) entry which is preliminary data.</text>
</comment>
<feature type="compositionally biased region" description="Low complexity" evidence="1">
    <location>
        <begin position="180"/>
        <end position="191"/>
    </location>
</feature>
<evidence type="ECO:0008006" key="5">
    <source>
        <dbReference type="Google" id="ProtNLM"/>
    </source>
</evidence>
<evidence type="ECO:0000256" key="1">
    <source>
        <dbReference type="SAM" id="MobiDB-lite"/>
    </source>
</evidence>
<evidence type="ECO:0000256" key="2">
    <source>
        <dbReference type="SAM" id="Phobius"/>
    </source>
</evidence>
<dbReference type="EMBL" id="JADJOT010000009">
    <property type="protein sequence ID" value="MBK7954738.1"/>
    <property type="molecule type" value="Genomic_DNA"/>
</dbReference>
<keyword evidence="2" id="KW-1133">Transmembrane helix</keyword>
<feature type="region of interest" description="Disordered" evidence="1">
    <location>
        <begin position="165"/>
        <end position="191"/>
    </location>
</feature>
<feature type="transmembrane region" description="Helical" evidence="2">
    <location>
        <begin position="21"/>
        <end position="42"/>
    </location>
</feature>
<evidence type="ECO:0000313" key="3">
    <source>
        <dbReference type="EMBL" id="MBK7954738.1"/>
    </source>
</evidence>
<sequence>MSINQPFNRLRDGSPPNRQDGVVLMVALIILVAMTLAGVALIRSVDTANVIAGNLAFHQSATNAGERSTEQAVNWLAPKSGFGNADLHSDNKAQGYLATREDRKVDESGDAESWDAFWDRIQKDHGFTAPIAAPLGATCPGNANADAACNTVRYVVQRLCTQAGKPNTSTNPCTQPPPSASSGGSQSAGGIAPATTRQVYYRITTRIEGPRRTVSYLQTIVAI</sequence>
<dbReference type="AlphaFoldDB" id="A0A935TC75"/>
<reference evidence="3 4" key="1">
    <citation type="submission" date="2020-10" db="EMBL/GenBank/DDBJ databases">
        <title>Connecting structure to function with the recovery of over 1000 high-quality activated sludge metagenome-assembled genomes encoding full-length rRNA genes using long-read sequencing.</title>
        <authorList>
            <person name="Singleton C.M."/>
            <person name="Petriglieri F."/>
            <person name="Kristensen J.M."/>
            <person name="Kirkegaard R.H."/>
            <person name="Michaelsen T.Y."/>
            <person name="Andersen M.H."/>
            <person name="Karst S.M."/>
            <person name="Dueholm M.S."/>
            <person name="Nielsen P.H."/>
            <person name="Albertsen M."/>
        </authorList>
    </citation>
    <scope>NUCLEOTIDE SEQUENCE [LARGE SCALE GENOMIC DNA]</scope>
    <source>
        <strain evidence="3">Fred_18-Q3-R57-64_BAT3C.720</strain>
    </source>
</reference>
<accession>A0A935TC75</accession>
<keyword evidence="2" id="KW-0812">Transmembrane</keyword>
<keyword evidence="2" id="KW-0472">Membrane</keyword>
<protein>
    <recommendedName>
        <fullName evidence="5">Pilus assembly protein PilX</fullName>
    </recommendedName>
</protein>
<proteinExistence type="predicted"/>
<name>A0A935TC75_9PROT</name>
<dbReference type="Proteomes" id="UP000706151">
    <property type="component" value="Unassembled WGS sequence"/>
</dbReference>
<gene>
    <name evidence="3" type="ORF">IPK02_12720</name>
</gene>
<organism evidence="3 4">
    <name type="scientific">Candidatus Accumulibacter affinis</name>
    <dbReference type="NCBI Taxonomy" id="2954384"/>
    <lineage>
        <taxon>Bacteria</taxon>
        <taxon>Pseudomonadati</taxon>
        <taxon>Pseudomonadota</taxon>
        <taxon>Betaproteobacteria</taxon>
        <taxon>Candidatus Accumulibacter</taxon>
    </lineage>
</organism>